<dbReference type="GO" id="GO:0005524">
    <property type="term" value="F:ATP binding"/>
    <property type="evidence" value="ECO:0007669"/>
    <property type="project" value="UniProtKB-UniRule"/>
</dbReference>
<proteinExistence type="inferred from homology"/>
<keyword evidence="5" id="KW-0238">DNA-binding</keyword>
<dbReference type="Pfam" id="PF01580">
    <property type="entry name" value="FtsK_SpoIIIE"/>
    <property type="match status" value="1"/>
</dbReference>
<dbReference type="AlphaFoldDB" id="A0A916S4J3"/>
<dbReference type="InterPro" id="IPR003593">
    <property type="entry name" value="AAA+_ATPase"/>
</dbReference>
<evidence type="ECO:0000256" key="1">
    <source>
        <dbReference type="ARBA" id="ARBA00006474"/>
    </source>
</evidence>
<dbReference type="Gene3D" id="3.40.50.300">
    <property type="entry name" value="P-loop containing nucleotide triphosphate hydrolases"/>
    <property type="match status" value="1"/>
</dbReference>
<organism evidence="9 10">
    <name type="scientific">Ornithinibacillus halotolerans</name>
    <dbReference type="NCBI Taxonomy" id="1274357"/>
    <lineage>
        <taxon>Bacteria</taxon>
        <taxon>Bacillati</taxon>
        <taxon>Bacillota</taxon>
        <taxon>Bacilli</taxon>
        <taxon>Bacillales</taxon>
        <taxon>Bacillaceae</taxon>
        <taxon>Ornithinibacillus</taxon>
    </lineage>
</organism>
<dbReference type="PROSITE" id="PS50901">
    <property type="entry name" value="FTSK"/>
    <property type="match status" value="1"/>
</dbReference>
<dbReference type="InterPro" id="IPR036390">
    <property type="entry name" value="WH_DNA-bd_sf"/>
</dbReference>
<name>A0A916S4J3_9BACI</name>
<comment type="similarity">
    <text evidence="1">Belongs to the FtsK/SpoIIIE/SftA family.</text>
</comment>
<evidence type="ECO:0000256" key="6">
    <source>
        <dbReference type="PROSITE-ProRule" id="PRU00289"/>
    </source>
</evidence>
<dbReference type="SMART" id="SM00382">
    <property type="entry name" value="AAA"/>
    <property type="match status" value="1"/>
</dbReference>
<evidence type="ECO:0000256" key="4">
    <source>
        <dbReference type="ARBA" id="ARBA00022840"/>
    </source>
</evidence>
<dbReference type="SMART" id="SM00843">
    <property type="entry name" value="Ftsk_gamma"/>
    <property type="match status" value="1"/>
</dbReference>
<dbReference type="CDD" id="cd01127">
    <property type="entry name" value="TrwB_TraG_TraD_VirD4"/>
    <property type="match status" value="1"/>
</dbReference>
<evidence type="ECO:0000259" key="8">
    <source>
        <dbReference type="PROSITE" id="PS50901"/>
    </source>
</evidence>
<dbReference type="PANTHER" id="PTHR22683:SF42">
    <property type="entry name" value="DNA TRANSLOCASE SFTA"/>
    <property type="match status" value="1"/>
</dbReference>
<feature type="domain" description="FtsK" evidence="8">
    <location>
        <begin position="415"/>
        <end position="607"/>
    </location>
</feature>
<dbReference type="InterPro" id="IPR050206">
    <property type="entry name" value="FtsK/SpoIIIE/SftA"/>
</dbReference>
<reference evidence="9" key="1">
    <citation type="journal article" date="2014" name="Int. J. Syst. Evol. Microbiol.">
        <title>Complete genome sequence of Corynebacterium casei LMG S-19264T (=DSM 44701T), isolated from a smear-ripened cheese.</title>
        <authorList>
            <consortium name="US DOE Joint Genome Institute (JGI-PGF)"/>
            <person name="Walter F."/>
            <person name="Albersmeier A."/>
            <person name="Kalinowski J."/>
            <person name="Ruckert C."/>
        </authorList>
    </citation>
    <scope>NUCLEOTIDE SEQUENCE</scope>
    <source>
        <strain evidence="9">CGMCC 1.12408</strain>
    </source>
</reference>
<dbReference type="Gene3D" id="3.30.980.40">
    <property type="match status" value="1"/>
</dbReference>
<dbReference type="SUPFAM" id="SSF52540">
    <property type="entry name" value="P-loop containing nucleoside triphosphate hydrolases"/>
    <property type="match status" value="1"/>
</dbReference>
<evidence type="ECO:0000256" key="5">
    <source>
        <dbReference type="ARBA" id="ARBA00023125"/>
    </source>
</evidence>
<keyword evidence="10" id="KW-1185">Reference proteome</keyword>
<keyword evidence="3" id="KW-0159">Chromosome partition</keyword>
<dbReference type="InterPro" id="IPR036388">
    <property type="entry name" value="WH-like_DNA-bd_sf"/>
</dbReference>
<feature type="compositionally biased region" description="Polar residues" evidence="7">
    <location>
        <begin position="80"/>
        <end position="92"/>
    </location>
</feature>
<dbReference type="Gene3D" id="1.10.10.10">
    <property type="entry name" value="Winged helix-like DNA-binding domain superfamily/Winged helix DNA-binding domain"/>
    <property type="match status" value="1"/>
</dbReference>
<protein>
    <submittedName>
        <fullName evidence="9">DNA translocase FtsK</fullName>
    </submittedName>
</protein>
<dbReference type="InterPro" id="IPR027417">
    <property type="entry name" value="P-loop_NTPase"/>
</dbReference>
<dbReference type="InterPro" id="IPR041027">
    <property type="entry name" value="FtsK_alpha"/>
</dbReference>
<evidence type="ECO:0000313" key="10">
    <source>
        <dbReference type="Proteomes" id="UP000613512"/>
    </source>
</evidence>
<feature type="binding site" evidence="6">
    <location>
        <begin position="432"/>
        <end position="439"/>
    </location>
    <ligand>
        <name>ATP</name>
        <dbReference type="ChEBI" id="CHEBI:30616"/>
    </ligand>
</feature>
<dbReference type="RefSeq" id="WP_188385204.1">
    <property type="nucleotide sequence ID" value="NZ_BMEY01000014.1"/>
</dbReference>
<gene>
    <name evidence="9" type="ORF">GCM10008025_27090</name>
</gene>
<dbReference type="Pfam" id="PF17854">
    <property type="entry name" value="FtsK_alpha"/>
    <property type="match status" value="1"/>
</dbReference>
<keyword evidence="2 6" id="KW-0547">Nucleotide-binding</keyword>
<accession>A0A916S4J3</accession>
<sequence length="750" mass="85405">MWDKWKKKIENFIWKEIDEDNDNDDFEQRQEFPSDIKTRIVYQYPKDSTYHIPQINSHNWKSSNRNFDIETPAYLRKNAKQVQSPIETTKATKQPIGTPDKKKPFVTSEVPSPIYGYRNRIEKKKVDTVPAYMRKKERIVTEKRNDHSTVELIEQDMIQSDSSEQYDDAPIINDTKDTLVTIETKEIDYNSKVSETDNIEENIELKDDTDTTVLLEKDVSLKEDVISSTKTKSVTNNTVPYNVIMTPADKRKQFIRQEQQRLKESSIRQEQPVHNVDRKQEIIPFHLLNDPVRKSNLNAEWLREQQRLLEQTLKHFQVRARVVNATQGPAVTRFEVHPELGVKVSKVKNLSDDLKLNMSARDIRIEAPIPGKNTIGIEVPNPSSQMVGLQEILNSSTFKESTSPLTIALGLNIEGVPVATNIQKMPHGLIAGATGSGKSVCINAILLSLIYNAHHDDVKFLLIDPKMVELAPYNGIPHLVSPVITDVKAATQALKWAVNEMEDRYERFVQEGVRDIERYNQKIVKQNRAHEKMPFIVIVIDELADLMMVSPQDVEDAISRIAQKARACGIHLLLATQRPSVDVLTGLIKANIPTRIAFSVSSQIDSRTIIDTAGAEKLLGKGDMLFIENGAGQSVRLQGPFVSDEEIERVTNYVRSIAEPDYLFEQESLLNQYVQEEEEDELLQEAIQFIFDHNSASTSLLQRQFKIGYNRAARLMDTLENKGIISGQNGSKPREILITKTELDELLSVK</sequence>
<dbReference type="InterPro" id="IPR002543">
    <property type="entry name" value="FtsK_dom"/>
</dbReference>
<keyword evidence="4 6" id="KW-0067">ATP-binding</keyword>
<dbReference type="InterPro" id="IPR018541">
    <property type="entry name" value="Ftsk_gamma"/>
</dbReference>
<dbReference type="GO" id="GO:0003677">
    <property type="term" value="F:DNA binding"/>
    <property type="evidence" value="ECO:0007669"/>
    <property type="project" value="UniProtKB-KW"/>
</dbReference>
<evidence type="ECO:0000256" key="2">
    <source>
        <dbReference type="ARBA" id="ARBA00022741"/>
    </source>
</evidence>
<dbReference type="SUPFAM" id="SSF46785">
    <property type="entry name" value="Winged helix' DNA-binding domain"/>
    <property type="match status" value="1"/>
</dbReference>
<comment type="caution">
    <text evidence="9">The sequence shown here is derived from an EMBL/GenBank/DDBJ whole genome shotgun (WGS) entry which is preliminary data.</text>
</comment>
<evidence type="ECO:0000256" key="7">
    <source>
        <dbReference type="SAM" id="MobiDB-lite"/>
    </source>
</evidence>
<reference evidence="9" key="2">
    <citation type="submission" date="2020-09" db="EMBL/GenBank/DDBJ databases">
        <authorList>
            <person name="Sun Q."/>
            <person name="Zhou Y."/>
        </authorList>
    </citation>
    <scope>NUCLEOTIDE SEQUENCE</scope>
    <source>
        <strain evidence="9">CGMCC 1.12408</strain>
    </source>
</reference>
<dbReference type="Pfam" id="PF09397">
    <property type="entry name" value="FtsK_gamma"/>
    <property type="match status" value="1"/>
</dbReference>
<dbReference type="EMBL" id="BMEY01000014">
    <property type="protein sequence ID" value="GGA82450.1"/>
    <property type="molecule type" value="Genomic_DNA"/>
</dbReference>
<evidence type="ECO:0000256" key="3">
    <source>
        <dbReference type="ARBA" id="ARBA00022829"/>
    </source>
</evidence>
<feature type="region of interest" description="Disordered" evidence="7">
    <location>
        <begin position="79"/>
        <end position="107"/>
    </location>
</feature>
<dbReference type="GO" id="GO:0007059">
    <property type="term" value="P:chromosome segregation"/>
    <property type="evidence" value="ECO:0007669"/>
    <property type="project" value="UniProtKB-KW"/>
</dbReference>
<evidence type="ECO:0000313" key="9">
    <source>
        <dbReference type="EMBL" id="GGA82450.1"/>
    </source>
</evidence>
<dbReference type="PANTHER" id="PTHR22683">
    <property type="entry name" value="SPORULATION PROTEIN RELATED"/>
    <property type="match status" value="1"/>
</dbReference>
<dbReference type="Proteomes" id="UP000613512">
    <property type="component" value="Unassembled WGS sequence"/>
</dbReference>